<feature type="region of interest" description="Disordered" evidence="1">
    <location>
        <begin position="29"/>
        <end position="292"/>
    </location>
</feature>
<feature type="compositionally biased region" description="Low complexity" evidence="1">
    <location>
        <begin position="157"/>
        <end position="171"/>
    </location>
</feature>
<name>A0A8H5FIH7_9AGAR</name>
<feature type="compositionally biased region" description="Acidic residues" evidence="1">
    <location>
        <begin position="365"/>
        <end position="391"/>
    </location>
</feature>
<feature type="region of interest" description="Disordered" evidence="1">
    <location>
        <begin position="359"/>
        <end position="528"/>
    </location>
</feature>
<organism evidence="2 3">
    <name type="scientific">Tetrapyrgos nigripes</name>
    <dbReference type="NCBI Taxonomy" id="182062"/>
    <lineage>
        <taxon>Eukaryota</taxon>
        <taxon>Fungi</taxon>
        <taxon>Dikarya</taxon>
        <taxon>Basidiomycota</taxon>
        <taxon>Agaricomycotina</taxon>
        <taxon>Agaricomycetes</taxon>
        <taxon>Agaricomycetidae</taxon>
        <taxon>Agaricales</taxon>
        <taxon>Marasmiineae</taxon>
        <taxon>Marasmiaceae</taxon>
        <taxon>Tetrapyrgos</taxon>
    </lineage>
</organism>
<evidence type="ECO:0000313" key="3">
    <source>
        <dbReference type="Proteomes" id="UP000559256"/>
    </source>
</evidence>
<proteinExistence type="predicted"/>
<protein>
    <submittedName>
        <fullName evidence="2">Uncharacterized protein</fullName>
    </submittedName>
</protein>
<evidence type="ECO:0000256" key="1">
    <source>
        <dbReference type="SAM" id="MobiDB-lite"/>
    </source>
</evidence>
<keyword evidence="3" id="KW-1185">Reference proteome</keyword>
<accession>A0A8H5FIH7</accession>
<feature type="compositionally biased region" description="Polar residues" evidence="1">
    <location>
        <begin position="48"/>
        <end position="57"/>
    </location>
</feature>
<feature type="compositionally biased region" description="Low complexity" evidence="1">
    <location>
        <begin position="181"/>
        <end position="211"/>
    </location>
</feature>
<feature type="compositionally biased region" description="Low complexity" evidence="1">
    <location>
        <begin position="34"/>
        <end position="47"/>
    </location>
</feature>
<dbReference type="AlphaFoldDB" id="A0A8H5FIH7"/>
<feature type="compositionally biased region" description="Low complexity" evidence="1">
    <location>
        <begin position="442"/>
        <end position="462"/>
    </location>
</feature>
<sequence>MYRLDNPSLASITSEELHWLTLHATILQDESPVPESSKSTPASQSPSYQRSTKSSSAKFVPKRPSLPTPPNFPSQEWIYRSPRSPSTPSRKRPLPPTPSSCGPLPDSQPSSSCSSPTKFWTSPSRSDSRSYDDHSIPSLWFGAVDCHTSPKSKRSASDSGLSGSVRSSTSRRPTKPRSRPMRSGSISSVSSSTSAMSSPPHTPTTTPTRLPSFKKFEPHHRCILECDEDGDQPLMRGSPTKGILSPPRMYSRSSSSSGSARTSTRSGRKSSTTTTSSMTTDSSLNSSLSSNKSVKFADTPTIHYSSGLRFSYGDYASYECGTKNELGELGYGEDWGGDPFRNYMGGDDGEGKHLKHPYARVTGVLDEEDEETDDSDDVDGIVTEDEEDVDDGTQFREFLAQSQARESLCKTPTPDSLRNIQQNPSQSPSSLRKLVSLKRKPSTTSSRTTRTTDPTSGRPSTRPKARSTTSEKKPMISGPYVLGSLSHGASNPANLPGVRSAPVLRATPSEESFKSGKSAGVKSVKSVRSLKSLPESIKSSISLRAKGMKDWLRGRVSIGA</sequence>
<feature type="compositionally biased region" description="Basic and acidic residues" evidence="1">
    <location>
        <begin position="214"/>
        <end position="224"/>
    </location>
</feature>
<dbReference type="Proteomes" id="UP000559256">
    <property type="component" value="Unassembled WGS sequence"/>
</dbReference>
<feature type="compositionally biased region" description="Basic and acidic residues" evidence="1">
    <location>
        <begin position="126"/>
        <end position="135"/>
    </location>
</feature>
<gene>
    <name evidence="2" type="ORF">D9758_012217</name>
</gene>
<feature type="compositionally biased region" description="Low complexity" evidence="1">
    <location>
        <begin position="251"/>
        <end position="292"/>
    </location>
</feature>
<feature type="compositionally biased region" description="Low complexity" evidence="1">
    <location>
        <begin position="515"/>
        <end position="528"/>
    </location>
</feature>
<dbReference type="EMBL" id="JAACJM010000196">
    <property type="protein sequence ID" value="KAF5338440.1"/>
    <property type="molecule type" value="Genomic_DNA"/>
</dbReference>
<feature type="compositionally biased region" description="Low complexity" evidence="1">
    <location>
        <begin position="99"/>
        <end position="116"/>
    </location>
</feature>
<feature type="compositionally biased region" description="Low complexity" evidence="1">
    <location>
        <begin position="421"/>
        <end position="430"/>
    </location>
</feature>
<evidence type="ECO:0000313" key="2">
    <source>
        <dbReference type="EMBL" id="KAF5338440.1"/>
    </source>
</evidence>
<comment type="caution">
    <text evidence="2">The sequence shown here is derived from an EMBL/GenBank/DDBJ whole genome shotgun (WGS) entry which is preliminary data.</text>
</comment>
<reference evidence="2 3" key="1">
    <citation type="journal article" date="2020" name="ISME J.">
        <title>Uncovering the hidden diversity of litter-decomposition mechanisms in mushroom-forming fungi.</title>
        <authorList>
            <person name="Floudas D."/>
            <person name="Bentzer J."/>
            <person name="Ahren D."/>
            <person name="Johansson T."/>
            <person name="Persson P."/>
            <person name="Tunlid A."/>
        </authorList>
    </citation>
    <scope>NUCLEOTIDE SEQUENCE [LARGE SCALE GENOMIC DNA]</scope>
    <source>
        <strain evidence="2 3">CBS 291.85</strain>
    </source>
</reference>
<dbReference type="OrthoDB" id="3001436at2759"/>